<protein>
    <submittedName>
        <fullName evidence="1">Uncharacterized protein</fullName>
    </submittedName>
</protein>
<comment type="caution">
    <text evidence="1">The sequence shown here is derived from an EMBL/GenBank/DDBJ whole genome shotgun (WGS) entry which is preliminary data.</text>
</comment>
<organism evidence="1 2">
    <name type="scientific">Clostridium nitritogenes</name>
    <dbReference type="NCBI Taxonomy" id="83340"/>
    <lineage>
        <taxon>Bacteria</taxon>
        <taxon>Bacillati</taxon>
        <taxon>Bacillota</taxon>
        <taxon>Clostridia</taxon>
        <taxon>Eubacteriales</taxon>
        <taxon>Clostridiaceae</taxon>
        <taxon>Clostridium</taxon>
    </lineage>
</organism>
<dbReference type="Proteomes" id="UP001501764">
    <property type="component" value="Unassembled WGS sequence"/>
</dbReference>
<sequence>MEGITMKIVTIKEKEIYLKRELSEFNNLSDKPTEFIGFIGFLCKKYKLCLSKIAKCNAEERNLGVELSSNTTFIQFFYEYDINTLELIISVNSDKALEDSIKNDIWTYIEKVTYKKGDRVLDNYGEKYILQEDIEQPSHTLKKYKAIRVCDNKESIVYNNYICPDLD</sequence>
<proteinExistence type="predicted"/>
<dbReference type="EMBL" id="BAAACO010000001">
    <property type="protein sequence ID" value="GAA0857780.1"/>
    <property type="molecule type" value="Genomic_DNA"/>
</dbReference>
<name>A0ABN1LLZ9_9CLOT</name>
<accession>A0ABN1LLZ9</accession>
<keyword evidence="2" id="KW-1185">Reference proteome</keyword>
<reference evidence="1 2" key="1">
    <citation type="journal article" date="2019" name="Int. J. Syst. Evol. Microbiol.">
        <title>The Global Catalogue of Microorganisms (GCM) 10K type strain sequencing project: providing services to taxonomists for standard genome sequencing and annotation.</title>
        <authorList>
            <consortium name="The Broad Institute Genomics Platform"/>
            <consortium name="The Broad Institute Genome Sequencing Center for Infectious Disease"/>
            <person name="Wu L."/>
            <person name="Ma J."/>
        </authorList>
    </citation>
    <scope>NUCLEOTIDE SEQUENCE [LARGE SCALE GENOMIC DNA]</scope>
    <source>
        <strain evidence="1 2">JCM 6485</strain>
    </source>
</reference>
<evidence type="ECO:0000313" key="2">
    <source>
        <dbReference type="Proteomes" id="UP001501764"/>
    </source>
</evidence>
<evidence type="ECO:0000313" key="1">
    <source>
        <dbReference type="EMBL" id="GAA0857780.1"/>
    </source>
</evidence>
<gene>
    <name evidence="1" type="ORF">GCM10008916_12880</name>
</gene>